<comment type="caution">
    <text evidence="2">The sequence shown here is derived from an EMBL/GenBank/DDBJ whole genome shotgun (WGS) entry which is preliminary data.</text>
</comment>
<dbReference type="PROSITE" id="PS00108">
    <property type="entry name" value="PROTEIN_KINASE_ST"/>
    <property type="match status" value="1"/>
</dbReference>
<gene>
    <name evidence="2" type="ORF">EZS28_030089</name>
</gene>
<dbReference type="PANTHER" id="PTHR44167">
    <property type="entry name" value="OVARIAN-SPECIFIC SERINE/THREONINE-PROTEIN KINASE LOK-RELATED"/>
    <property type="match status" value="1"/>
</dbReference>
<dbReference type="Pfam" id="PF00069">
    <property type="entry name" value="Pkinase"/>
    <property type="match status" value="1"/>
</dbReference>
<feature type="non-terminal residue" evidence="2">
    <location>
        <position position="1"/>
    </location>
</feature>
<dbReference type="InterPro" id="IPR008271">
    <property type="entry name" value="Ser/Thr_kinase_AS"/>
</dbReference>
<dbReference type="SMART" id="SM00220">
    <property type="entry name" value="S_TKc"/>
    <property type="match status" value="1"/>
</dbReference>
<dbReference type="PANTHER" id="PTHR44167:SF24">
    <property type="entry name" value="SERINE_THREONINE-PROTEIN KINASE CHK2"/>
    <property type="match status" value="1"/>
</dbReference>
<dbReference type="InterPro" id="IPR000719">
    <property type="entry name" value="Prot_kinase_dom"/>
</dbReference>
<dbReference type="OrthoDB" id="10252171at2759"/>
<dbReference type="SUPFAM" id="SSF56112">
    <property type="entry name" value="Protein kinase-like (PK-like)"/>
    <property type="match status" value="1"/>
</dbReference>
<evidence type="ECO:0000313" key="3">
    <source>
        <dbReference type="Proteomes" id="UP000324800"/>
    </source>
</evidence>
<evidence type="ECO:0000313" key="2">
    <source>
        <dbReference type="EMBL" id="KAA6374384.1"/>
    </source>
</evidence>
<dbReference type="AlphaFoldDB" id="A0A5J4UVV3"/>
<dbReference type="EMBL" id="SNRW01012019">
    <property type="protein sequence ID" value="KAA6374384.1"/>
    <property type="molecule type" value="Genomic_DNA"/>
</dbReference>
<dbReference type="InterPro" id="IPR011009">
    <property type="entry name" value="Kinase-like_dom_sf"/>
</dbReference>
<dbReference type="GO" id="GO:0044773">
    <property type="term" value="P:mitotic DNA damage checkpoint signaling"/>
    <property type="evidence" value="ECO:0007669"/>
    <property type="project" value="TreeGrafter"/>
</dbReference>
<keyword evidence="2" id="KW-0418">Kinase</keyword>
<proteinExistence type="predicted"/>
<sequence length="297" mass="33653">VFKVYYPELGEVAAKVIINQFFDENEWNIAGILSEDPPQTCPFIIRNILANQFQESTIIILEFCNCENLQHLIETNVDIPLPTVRVIMRQILQGLSFIHSKGLVHRDIKAANILLHSPIGSGRVIAKIADFGEVKISPEINKSSILMSIRGTPPYMPPEILLGDQNELKYASNSVDMWSFGILVYYIVTRTYPFPSLQPNHINQFLAGGILTRPSSITDDLLWDLLVKMLCFDRNKRISASDALNHPFFTGEQAMREISPEQEQLAKIALEEQRNGDKNISQFDINPQFILKILTSL</sequence>
<evidence type="ECO:0000259" key="1">
    <source>
        <dbReference type="PROSITE" id="PS50011"/>
    </source>
</evidence>
<organism evidence="2 3">
    <name type="scientific">Streblomastix strix</name>
    <dbReference type="NCBI Taxonomy" id="222440"/>
    <lineage>
        <taxon>Eukaryota</taxon>
        <taxon>Metamonada</taxon>
        <taxon>Preaxostyla</taxon>
        <taxon>Oxymonadida</taxon>
        <taxon>Streblomastigidae</taxon>
        <taxon>Streblomastix</taxon>
    </lineage>
</organism>
<dbReference type="GO" id="GO:0005634">
    <property type="term" value="C:nucleus"/>
    <property type="evidence" value="ECO:0007669"/>
    <property type="project" value="TreeGrafter"/>
</dbReference>
<dbReference type="GO" id="GO:0005524">
    <property type="term" value="F:ATP binding"/>
    <property type="evidence" value="ECO:0007669"/>
    <property type="project" value="InterPro"/>
</dbReference>
<dbReference type="Proteomes" id="UP000324800">
    <property type="component" value="Unassembled WGS sequence"/>
</dbReference>
<name>A0A5J4UVV3_9EUKA</name>
<feature type="domain" description="Protein kinase" evidence="1">
    <location>
        <begin position="1"/>
        <end position="249"/>
    </location>
</feature>
<dbReference type="GO" id="GO:0004674">
    <property type="term" value="F:protein serine/threonine kinase activity"/>
    <property type="evidence" value="ECO:0007669"/>
    <property type="project" value="TreeGrafter"/>
</dbReference>
<keyword evidence="2" id="KW-0808">Transferase</keyword>
<dbReference type="PROSITE" id="PS50011">
    <property type="entry name" value="PROTEIN_KINASE_DOM"/>
    <property type="match status" value="1"/>
</dbReference>
<reference evidence="2 3" key="1">
    <citation type="submission" date="2019-03" db="EMBL/GenBank/DDBJ databases">
        <title>Single cell metagenomics reveals metabolic interactions within the superorganism composed of flagellate Streblomastix strix and complex community of Bacteroidetes bacteria on its surface.</title>
        <authorList>
            <person name="Treitli S.C."/>
            <person name="Kolisko M."/>
            <person name="Husnik F."/>
            <person name="Keeling P."/>
            <person name="Hampl V."/>
        </authorList>
    </citation>
    <scope>NUCLEOTIDE SEQUENCE [LARGE SCALE GENOMIC DNA]</scope>
    <source>
        <strain evidence="2">ST1C</strain>
    </source>
</reference>
<dbReference type="Gene3D" id="1.10.510.10">
    <property type="entry name" value="Transferase(Phosphotransferase) domain 1"/>
    <property type="match status" value="1"/>
</dbReference>
<accession>A0A5J4UVV3</accession>
<protein>
    <submittedName>
        <fullName evidence="2">Putative CAMK family protein kinase</fullName>
    </submittedName>
</protein>